<proteinExistence type="predicted"/>
<dbReference type="Gene3D" id="2.20.140.10">
    <property type="entry name" value="WGR domain"/>
    <property type="match status" value="1"/>
</dbReference>
<evidence type="ECO:0000259" key="2">
    <source>
        <dbReference type="Pfam" id="PF05406"/>
    </source>
</evidence>
<evidence type="ECO:0000313" key="3">
    <source>
        <dbReference type="EMBL" id="UWZ79661.1"/>
    </source>
</evidence>
<name>A0ABY5ZLS0_9BACT</name>
<reference evidence="3" key="1">
    <citation type="journal article" date="2022" name="Environ. Microbiol.">
        <title>Geoalkalibacter halelectricus SAP #1 sp. nov. possessing extracellular electron transfer and mineral#reducing capabilities from a haloalkaline environment.</title>
        <authorList>
            <person name="Yadav S."/>
            <person name="Singh R."/>
            <person name="Sundharam S.S."/>
            <person name="Chaudhary S."/>
            <person name="Krishnamurthi S."/>
            <person name="Patil S.A."/>
        </authorList>
    </citation>
    <scope>NUCLEOTIDE SEQUENCE</scope>
    <source>
        <strain evidence="3">SAP-1</strain>
    </source>
</reference>
<evidence type="ECO:0000256" key="1">
    <source>
        <dbReference type="SAM" id="MobiDB-lite"/>
    </source>
</evidence>
<dbReference type="RefSeq" id="WP_260748013.1">
    <property type="nucleotide sequence ID" value="NZ_CP092109.1"/>
</dbReference>
<dbReference type="Pfam" id="PF05406">
    <property type="entry name" value="WGR"/>
    <property type="match status" value="1"/>
</dbReference>
<accession>A0ABY5ZLS0</accession>
<dbReference type="InterPro" id="IPR008893">
    <property type="entry name" value="WGR_domain"/>
</dbReference>
<evidence type="ECO:0000313" key="4">
    <source>
        <dbReference type="Proteomes" id="UP001060414"/>
    </source>
</evidence>
<sequence>MHTLIYAVRLVSPSVSGGKFWSAELYENGLLQVSFGALRSSGQTHEKRFADRHRAYAYLDTKIQEKKRKGYQVEHQKYASTPEPAAKPTPKPNAAEKPRVSPAVDSELALRWDF</sequence>
<dbReference type="EMBL" id="CP092109">
    <property type="protein sequence ID" value="UWZ79661.1"/>
    <property type="molecule type" value="Genomic_DNA"/>
</dbReference>
<dbReference type="Proteomes" id="UP001060414">
    <property type="component" value="Chromosome"/>
</dbReference>
<feature type="domain" description="WGR" evidence="2">
    <location>
        <begin position="18"/>
        <end position="74"/>
    </location>
</feature>
<protein>
    <submittedName>
        <fullName evidence="3">WGR domain-containing protein</fullName>
    </submittedName>
</protein>
<feature type="region of interest" description="Disordered" evidence="1">
    <location>
        <begin position="67"/>
        <end position="114"/>
    </location>
</feature>
<organism evidence="3 4">
    <name type="scientific">Geoalkalibacter halelectricus</name>
    <dbReference type="NCBI Taxonomy" id="2847045"/>
    <lineage>
        <taxon>Bacteria</taxon>
        <taxon>Pseudomonadati</taxon>
        <taxon>Thermodesulfobacteriota</taxon>
        <taxon>Desulfuromonadia</taxon>
        <taxon>Desulfuromonadales</taxon>
        <taxon>Geoalkalibacteraceae</taxon>
        <taxon>Geoalkalibacter</taxon>
    </lineage>
</organism>
<gene>
    <name evidence="3" type="ORF">L9S41_18565</name>
</gene>
<keyword evidence="4" id="KW-1185">Reference proteome</keyword>